<dbReference type="EMBL" id="JAUZVZ010000002">
    <property type="protein sequence ID" value="MDP4535026.1"/>
    <property type="molecule type" value="Genomic_DNA"/>
</dbReference>
<name>A0ABT9GVE6_9GAMM</name>
<feature type="binding site" evidence="7">
    <location>
        <position position="180"/>
    </location>
    <ligand>
        <name>Zn(2+)</name>
        <dbReference type="ChEBI" id="CHEBI:29105"/>
        <label>2</label>
    </ligand>
</feature>
<comment type="similarity">
    <text evidence="3 7">Belongs to the metallo-beta-lactamase superfamily. Glyoxalase II family.</text>
</comment>
<feature type="binding site" evidence="7">
    <location>
        <position position="120"/>
    </location>
    <ligand>
        <name>Zn(2+)</name>
        <dbReference type="ChEBI" id="CHEBI:29105"/>
        <label>1</label>
    </ligand>
</feature>
<feature type="binding site" evidence="7">
    <location>
        <position position="142"/>
    </location>
    <ligand>
        <name>Zn(2+)</name>
        <dbReference type="ChEBI" id="CHEBI:29105"/>
        <label>1</label>
    </ligand>
</feature>
<keyword evidence="10" id="KW-1185">Reference proteome</keyword>
<dbReference type="SUPFAM" id="SSF56281">
    <property type="entry name" value="Metallo-hydrolase/oxidoreductase"/>
    <property type="match status" value="1"/>
</dbReference>
<dbReference type="PANTHER" id="PTHR43705">
    <property type="entry name" value="HYDROXYACYLGLUTATHIONE HYDROLASE"/>
    <property type="match status" value="1"/>
</dbReference>
<protein>
    <recommendedName>
        <fullName evidence="7">Hydroxyacylglutathione hydrolase</fullName>
        <ecNumber evidence="7">3.1.2.6</ecNumber>
    </recommendedName>
    <alternativeName>
        <fullName evidence="7">Glyoxalase II</fullName>
        <shortName evidence="7">Glx II</shortName>
    </alternativeName>
</protein>
<keyword evidence="6 7" id="KW-0862">Zinc</keyword>
<evidence type="ECO:0000256" key="7">
    <source>
        <dbReference type="HAMAP-Rule" id="MF_01374"/>
    </source>
</evidence>
<feature type="binding site" evidence="7">
    <location>
        <position position="59"/>
    </location>
    <ligand>
        <name>Zn(2+)</name>
        <dbReference type="ChEBI" id="CHEBI:29105"/>
        <label>1</label>
    </ligand>
</feature>
<dbReference type="PANTHER" id="PTHR43705:SF1">
    <property type="entry name" value="HYDROXYACYLGLUTATHIONE HYDROLASE GLOB"/>
    <property type="match status" value="1"/>
</dbReference>
<evidence type="ECO:0000256" key="2">
    <source>
        <dbReference type="ARBA" id="ARBA00004963"/>
    </source>
</evidence>
<dbReference type="HAMAP" id="MF_01374">
    <property type="entry name" value="Glyoxalase_2"/>
    <property type="match status" value="1"/>
</dbReference>
<organism evidence="9 10">
    <name type="scientific">Alkalimonas collagenimarina</name>
    <dbReference type="NCBI Taxonomy" id="400390"/>
    <lineage>
        <taxon>Bacteria</taxon>
        <taxon>Pseudomonadati</taxon>
        <taxon>Pseudomonadota</taxon>
        <taxon>Gammaproteobacteria</taxon>
        <taxon>Alkalimonas</taxon>
    </lineage>
</organism>
<comment type="catalytic activity">
    <reaction evidence="1 7">
        <text>an S-(2-hydroxyacyl)glutathione + H2O = a 2-hydroxy carboxylate + glutathione + H(+)</text>
        <dbReference type="Rhea" id="RHEA:21864"/>
        <dbReference type="ChEBI" id="CHEBI:15377"/>
        <dbReference type="ChEBI" id="CHEBI:15378"/>
        <dbReference type="ChEBI" id="CHEBI:57925"/>
        <dbReference type="ChEBI" id="CHEBI:58896"/>
        <dbReference type="ChEBI" id="CHEBI:71261"/>
        <dbReference type="EC" id="3.1.2.6"/>
    </reaction>
</comment>
<evidence type="ECO:0000256" key="1">
    <source>
        <dbReference type="ARBA" id="ARBA00001623"/>
    </source>
</evidence>
<sequence length="264" mass="29489">MPAHKLTLTPVPAFEDNYIWCITDTEHGSMVVVDPGDAGPIIAFAQQSNKAISHILITHHHWDHTDGIGELLQMWPNAIVYGPGYEATKISAITHPLSDGDCIDLHDFGLNFTVLHVPGHTLGHIAYYHACENQAPLLLCGDTLFSGGCGRLFEGSPEQMHQSLQRLAQLPDETKVYCTHEYTLANLAFARHVEPTNQALIAYQAECQQLRANKLPTLPSSIGLEKDINPFLRCEQPNLQKTYQSKTTAQVFKRLRQHKDEFKS</sequence>
<evidence type="ECO:0000256" key="6">
    <source>
        <dbReference type="ARBA" id="ARBA00022833"/>
    </source>
</evidence>
<comment type="caution">
    <text evidence="9">The sequence shown here is derived from an EMBL/GenBank/DDBJ whole genome shotgun (WGS) entry which is preliminary data.</text>
</comment>
<feature type="binding site" evidence="7">
    <location>
        <position position="64"/>
    </location>
    <ligand>
        <name>Zn(2+)</name>
        <dbReference type="ChEBI" id="CHEBI:29105"/>
        <label>2</label>
    </ligand>
</feature>
<dbReference type="Pfam" id="PF00753">
    <property type="entry name" value="Lactamase_B"/>
    <property type="match status" value="1"/>
</dbReference>
<dbReference type="PIRSF" id="PIRSF005457">
    <property type="entry name" value="Glx"/>
    <property type="match status" value="1"/>
</dbReference>
<dbReference type="InterPro" id="IPR050110">
    <property type="entry name" value="Glyoxalase_II_hydrolase"/>
</dbReference>
<comment type="pathway">
    <text evidence="2 7">Secondary metabolite metabolism; methylglyoxal degradation; (R)-lactate from methylglyoxal: step 2/2.</text>
</comment>
<keyword evidence="5 7" id="KW-0378">Hydrolase</keyword>
<evidence type="ECO:0000313" key="9">
    <source>
        <dbReference type="EMBL" id="MDP4535026.1"/>
    </source>
</evidence>
<dbReference type="GO" id="GO:0004416">
    <property type="term" value="F:hydroxyacylglutathione hydrolase activity"/>
    <property type="evidence" value="ECO:0007669"/>
    <property type="project" value="UniProtKB-EC"/>
</dbReference>
<dbReference type="InterPro" id="IPR036866">
    <property type="entry name" value="RibonucZ/Hydroxyglut_hydro"/>
</dbReference>
<dbReference type="InterPro" id="IPR001279">
    <property type="entry name" value="Metallo-B-lactamas"/>
</dbReference>
<comment type="function">
    <text evidence="7">Thiolesterase that catalyzes the hydrolysis of S-D-lactoyl-glutathione to form glutathione and D-lactic acid.</text>
</comment>
<proteinExistence type="inferred from homology"/>
<feature type="domain" description="Metallo-beta-lactamase" evidence="8">
    <location>
        <begin position="16"/>
        <end position="180"/>
    </location>
</feature>
<keyword evidence="4 7" id="KW-0479">Metal-binding</keyword>
<reference evidence="9 10" key="1">
    <citation type="submission" date="2023-08" db="EMBL/GenBank/DDBJ databases">
        <authorList>
            <person name="Joshi A."/>
            <person name="Thite S."/>
        </authorList>
    </citation>
    <scope>NUCLEOTIDE SEQUENCE [LARGE SCALE GENOMIC DNA]</scope>
    <source>
        <strain evidence="9 10">AC40</strain>
    </source>
</reference>
<feature type="binding site" evidence="7">
    <location>
        <position position="61"/>
    </location>
    <ligand>
        <name>Zn(2+)</name>
        <dbReference type="ChEBI" id="CHEBI:29105"/>
        <label>1</label>
    </ligand>
</feature>
<evidence type="ECO:0000256" key="4">
    <source>
        <dbReference type="ARBA" id="ARBA00022723"/>
    </source>
</evidence>
<dbReference type="Proteomes" id="UP001231616">
    <property type="component" value="Unassembled WGS sequence"/>
</dbReference>
<feature type="binding site" evidence="7">
    <location>
        <position position="63"/>
    </location>
    <ligand>
        <name>Zn(2+)</name>
        <dbReference type="ChEBI" id="CHEBI:29105"/>
        <label>2</label>
    </ligand>
</feature>
<dbReference type="InterPro" id="IPR032282">
    <property type="entry name" value="HAGH_C"/>
</dbReference>
<evidence type="ECO:0000313" key="10">
    <source>
        <dbReference type="Proteomes" id="UP001231616"/>
    </source>
</evidence>
<dbReference type="NCBIfam" id="TIGR03413">
    <property type="entry name" value="GSH_gloB"/>
    <property type="match status" value="1"/>
</dbReference>
<dbReference type="CDD" id="cd07723">
    <property type="entry name" value="hydroxyacylglutathione_hydrolase_MBL-fold"/>
    <property type="match status" value="1"/>
</dbReference>
<comment type="subunit">
    <text evidence="7">Monomer.</text>
</comment>
<dbReference type="Gene3D" id="3.60.15.10">
    <property type="entry name" value="Ribonuclease Z/Hydroxyacylglutathione hydrolase-like"/>
    <property type="match status" value="1"/>
</dbReference>
<evidence type="ECO:0000259" key="8">
    <source>
        <dbReference type="SMART" id="SM00849"/>
    </source>
</evidence>
<gene>
    <name evidence="7 9" type="primary">gloB</name>
    <name evidence="9" type="ORF">Q3O60_02355</name>
</gene>
<dbReference type="SMART" id="SM00849">
    <property type="entry name" value="Lactamase_B"/>
    <property type="match status" value="1"/>
</dbReference>
<accession>A0ABT9GVE6</accession>
<evidence type="ECO:0000256" key="5">
    <source>
        <dbReference type="ARBA" id="ARBA00022801"/>
    </source>
</evidence>
<dbReference type="Pfam" id="PF16123">
    <property type="entry name" value="HAGH_C"/>
    <property type="match status" value="1"/>
</dbReference>
<comment type="cofactor">
    <cofactor evidence="7">
        <name>Zn(2+)</name>
        <dbReference type="ChEBI" id="CHEBI:29105"/>
    </cofactor>
    <text evidence="7">Binds 2 Zn(2+) ions per subunit.</text>
</comment>
<dbReference type="RefSeq" id="WP_305892290.1">
    <property type="nucleotide sequence ID" value="NZ_JAUZVZ010000002.1"/>
</dbReference>
<dbReference type="InterPro" id="IPR035680">
    <property type="entry name" value="Clx_II_MBL"/>
</dbReference>
<feature type="binding site" evidence="7">
    <location>
        <position position="142"/>
    </location>
    <ligand>
        <name>Zn(2+)</name>
        <dbReference type="ChEBI" id="CHEBI:29105"/>
        <label>2</label>
    </ligand>
</feature>
<dbReference type="InterPro" id="IPR017782">
    <property type="entry name" value="Hydroxyacylglutathione_Hdrlase"/>
</dbReference>
<dbReference type="EC" id="3.1.2.6" evidence="7"/>
<evidence type="ECO:0000256" key="3">
    <source>
        <dbReference type="ARBA" id="ARBA00006759"/>
    </source>
</evidence>